<comment type="caution">
    <text evidence="1">The sequence shown here is derived from an EMBL/GenBank/DDBJ whole genome shotgun (WGS) entry which is preliminary data.</text>
</comment>
<organism evidence="1 2">
    <name type="scientific">Pseudopedobacter saltans</name>
    <dbReference type="NCBI Taxonomy" id="151895"/>
    <lineage>
        <taxon>Bacteria</taxon>
        <taxon>Pseudomonadati</taxon>
        <taxon>Bacteroidota</taxon>
        <taxon>Sphingobacteriia</taxon>
        <taxon>Sphingobacteriales</taxon>
        <taxon>Sphingobacteriaceae</taxon>
        <taxon>Pseudopedobacter</taxon>
    </lineage>
</organism>
<dbReference type="EMBL" id="QFOI01000148">
    <property type="protein sequence ID" value="PZP48752.1"/>
    <property type="molecule type" value="Genomic_DNA"/>
</dbReference>
<gene>
    <name evidence="1" type="ORF">DI598_09475</name>
</gene>
<accession>A0A2W5GZA1</accession>
<evidence type="ECO:0000313" key="1">
    <source>
        <dbReference type="EMBL" id="PZP48752.1"/>
    </source>
</evidence>
<proteinExistence type="predicted"/>
<name>A0A2W5GZA1_9SPHI</name>
<sequence>MKNNFQNLEGYGCQIPPKKEWVWAYFQQKGASELLILQFFDFMEKNKWETTSGTPIRDWKKAAFSWLCT</sequence>
<reference evidence="1 2" key="1">
    <citation type="submission" date="2017-11" db="EMBL/GenBank/DDBJ databases">
        <title>Infants hospitalized years apart are colonized by the same room-sourced microbial strains.</title>
        <authorList>
            <person name="Brooks B."/>
            <person name="Olm M.R."/>
            <person name="Firek B.A."/>
            <person name="Baker R."/>
            <person name="Thomas B.C."/>
            <person name="Morowitz M.J."/>
            <person name="Banfield J.F."/>
        </authorList>
    </citation>
    <scope>NUCLEOTIDE SEQUENCE [LARGE SCALE GENOMIC DNA]</scope>
    <source>
        <strain evidence="1">S2_009_000_R2_76</strain>
    </source>
</reference>
<protein>
    <submittedName>
        <fullName evidence="1">Uncharacterized protein</fullName>
    </submittedName>
</protein>
<dbReference type="AlphaFoldDB" id="A0A2W5GZA1"/>
<dbReference type="Proteomes" id="UP000249645">
    <property type="component" value="Unassembled WGS sequence"/>
</dbReference>
<evidence type="ECO:0000313" key="2">
    <source>
        <dbReference type="Proteomes" id="UP000249645"/>
    </source>
</evidence>